<evidence type="ECO:0000313" key="2">
    <source>
        <dbReference type="EMBL" id="KIM61050.1"/>
    </source>
</evidence>
<reference evidence="2 3" key="1">
    <citation type="submission" date="2014-04" db="EMBL/GenBank/DDBJ databases">
        <authorList>
            <consortium name="DOE Joint Genome Institute"/>
            <person name="Kuo A."/>
            <person name="Kohler A."/>
            <person name="Nagy L.G."/>
            <person name="Floudas D."/>
            <person name="Copeland A."/>
            <person name="Barry K.W."/>
            <person name="Cichocki N."/>
            <person name="Veneault-Fourrey C."/>
            <person name="LaButti K."/>
            <person name="Lindquist E.A."/>
            <person name="Lipzen A."/>
            <person name="Lundell T."/>
            <person name="Morin E."/>
            <person name="Murat C."/>
            <person name="Sun H."/>
            <person name="Tunlid A."/>
            <person name="Henrissat B."/>
            <person name="Grigoriev I.V."/>
            <person name="Hibbett D.S."/>
            <person name="Martin F."/>
            <person name="Nordberg H.P."/>
            <person name="Cantor M.N."/>
            <person name="Hua S.X."/>
        </authorList>
    </citation>
    <scope>NUCLEOTIDE SEQUENCE [LARGE SCALE GENOMIC DNA]</scope>
    <source>
        <strain evidence="2 3">Foug A</strain>
    </source>
</reference>
<dbReference type="Proteomes" id="UP000053989">
    <property type="component" value="Unassembled WGS sequence"/>
</dbReference>
<dbReference type="EMBL" id="KN822056">
    <property type="protein sequence ID" value="KIM61050.1"/>
    <property type="molecule type" value="Genomic_DNA"/>
</dbReference>
<keyword evidence="3" id="KW-1185">Reference proteome</keyword>
<accession>A0A0C3DK29</accession>
<evidence type="ECO:0000256" key="1">
    <source>
        <dbReference type="SAM" id="SignalP"/>
    </source>
</evidence>
<gene>
    <name evidence="2" type="ORF">SCLCIDRAFT_1216351</name>
</gene>
<proteinExistence type="predicted"/>
<dbReference type="AlphaFoldDB" id="A0A0C3DK29"/>
<name>A0A0C3DK29_9AGAM</name>
<reference evidence="3" key="2">
    <citation type="submission" date="2015-01" db="EMBL/GenBank/DDBJ databases">
        <title>Evolutionary Origins and Diversification of the Mycorrhizal Mutualists.</title>
        <authorList>
            <consortium name="DOE Joint Genome Institute"/>
            <consortium name="Mycorrhizal Genomics Consortium"/>
            <person name="Kohler A."/>
            <person name="Kuo A."/>
            <person name="Nagy L.G."/>
            <person name="Floudas D."/>
            <person name="Copeland A."/>
            <person name="Barry K.W."/>
            <person name="Cichocki N."/>
            <person name="Veneault-Fourrey C."/>
            <person name="LaButti K."/>
            <person name="Lindquist E.A."/>
            <person name="Lipzen A."/>
            <person name="Lundell T."/>
            <person name="Morin E."/>
            <person name="Murat C."/>
            <person name="Riley R."/>
            <person name="Ohm R."/>
            <person name="Sun H."/>
            <person name="Tunlid A."/>
            <person name="Henrissat B."/>
            <person name="Grigoriev I.V."/>
            <person name="Hibbett D.S."/>
            <person name="Martin F."/>
        </authorList>
    </citation>
    <scope>NUCLEOTIDE SEQUENCE [LARGE SCALE GENOMIC DNA]</scope>
    <source>
        <strain evidence="3">Foug A</strain>
    </source>
</reference>
<dbReference type="HOGENOM" id="CLU_2172579_0_0_1"/>
<keyword evidence="1" id="KW-0732">Signal</keyword>
<feature type="signal peptide" evidence="1">
    <location>
        <begin position="1"/>
        <end position="19"/>
    </location>
</feature>
<evidence type="ECO:0008006" key="4">
    <source>
        <dbReference type="Google" id="ProtNLM"/>
    </source>
</evidence>
<protein>
    <recommendedName>
        <fullName evidence="4">Carbohydrate-binding module family 18 protein</fullName>
    </recommendedName>
</protein>
<organism evidence="2 3">
    <name type="scientific">Scleroderma citrinum Foug A</name>
    <dbReference type="NCBI Taxonomy" id="1036808"/>
    <lineage>
        <taxon>Eukaryota</taxon>
        <taxon>Fungi</taxon>
        <taxon>Dikarya</taxon>
        <taxon>Basidiomycota</taxon>
        <taxon>Agaricomycotina</taxon>
        <taxon>Agaricomycetes</taxon>
        <taxon>Agaricomycetidae</taxon>
        <taxon>Boletales</taxon>
        <taxon>Sclerodermatineae</taxon>
        <taxon>Sclerodermataceae</taxon>
        <taxon>Scleroderma</taxon>
    </lineage>
</organism>
<sequence length="110" mass="12141">MLHFLRVVPLLLCLHIALAETDWMPSVEGSESDMISALSGKVAPRKVHGCKKKYHYCDAFIGRCAKDGYFCCTGNNYTCPNGYICCNDGEDGCCKNGLKCNHAKRTCDNP</sequence>
<feature type="chain" id="PRO_5002163315" description="Carbohydrate-binding module family 18 protein" evidence="1">
    <location>
        <begin position="20"/>
        <end position="110"/>
    </location>
</feature>
<dbReference type="InParanoid" id="A0A0C3DK29"/>
<evidence type="ECO:0000313" key="3">
    <source>
        <dbReference type="Proteomes" id="UP000053989"/>
    </source>
</evidence>